<gene>
    <name evidence="2" type="ORF">JL107_01635</name>
</gene>
<sequence length="375" mass="38957">MGLTSAVSRLARRSVHVLPVEVPGGWRVRVGVEQAARQRGWRLASGPADADALVICGSPDRSWDEVLERLWGHLPGPRARGTFTRTDEVSDGLDRLAEDLQDRDRQMRDAVDRAADPAPVTDERTDGHPHGDDTDMNSDMDPGDMDPGAMDMGDMDMAPSGIPLATGGSDRDGLEMDEVHVPLGPCLRHWPPGLVVRCVLHGDLVVDAQVELMAGATEGWDGAVNPAEGAAGWCDAAASTLRLAGAQLAADRAVRVRDALLDPARAGQPGTAALLVRLAADVRGSRLLRWSLGGLGVRPGVGPTGVDGDVFARLCAQFDAAAAALSGGSAPPVDAGRAAAAALPELLTGNDLAAARLVVASTWPPAVARTVPGDA</sequence>
<evidence type="ECO:0000313" key="2">
    <source>
        <dbReference type="EMBL" id="MBM9475137.1"/>
    </source>
</evidence>
<dbReference type="RefSeq" id="WP_205255282.1">
    <property type="nucleotide sequence ID" value="NZ_BAAAPV010000001.1"/>
</dbReference>
<feature type="compositionally biased region" description="Basic and acidic residues" evidence="1">
    <location>
        <begin position="99"/>
        <end position="133"/>
    </location>
</feature>
<name>A0A938YKJ6_9ACTN</name>
<comment type="caution">
    <text evidence="2">The sequence shown here is derived from an EMBL/GenBank/DDBJ whole genome shotgun (WGS) entry which is preliminary data.</text>
</comment>
<reference evidence="2" key="1">
    <citation type="submission" date="2021-01" db="EMBL/GenBank/DDBJ databases">
        <title>KCTC 19127 draft genome.</title>
        <authorList>
            <person name="An D."/>
        </authorList>
    </citation>
    <scope>NUCLEOTIDE SEQUENCE</scope>
    <source>
        <strain evidence="2">KCTC 19127</strain>
    </source>
</reference>
<dbReference type="AlphaFoldDB" id="A0A938YKJ6"/>
<keyword evidence="3" id="KW-1185">Reference proteome</keyword>
<proteinExistence type="predicted"/>
<evidence type="ECO:0000313" key="3">
    <source>
        <dbReference type="Proteomes" id="UP000663801"/>
    </source>
</evidence>
<protein>
    <submittedName>
        <fullName evidence="2">Uncharacterized protein</fullName>
    </submittedName>
</protein>
<dbReference type="Proteomes" id="UP000663801">
    <property type="component" value="Unassembled WGS sequence"/>
</dbReference>
<feature type="region of interest" description="Disordered" evidence="1">
    <location>
        <begin position="99"/>
        <end position="143"/>
    </location>
</feature>
<evidence type="ECO:0000256" key="1">
    <source>
        <dbReference type="SAM" id="MobiDB-lite"/>
    </source>
</evidence>
<feature type="compositionally biased region" description="Acidic residues" evidence="1">
    <location>
        <begin position="134"/>
        <end position="143"/>
    </location>
</feature>
<dbReference type="EMBL" id="JAERWL010000002">
    <property type="protein sequence ID" value="MBM9475137.1"/>
    <property type="molecule type" value="Genomic_DNA"/>
</dbReference>
<accession>A0A938YKJ6</accession>
<organism evidence="2 3">
    <name type="scientific">Nakamurella flavida</name>
    <dbReference type="NCBI Taxonomy" id="363630"/>
    <lineage>
        <taxon>Bacteria</taxon>
        <taxon>Bacillati</taxon>
        <taxon>Actinomycetota</taxon>
        <taxon>Actinomycetes</taxon>
        <taxon>Nakamurellales</taxon>
        <taxon>Nakamurellaceae</taxon>
        <taxon>Nakamurella</taxon>
    </lineage>
</organism>